<dbReference type="SUPFAM" id="SSF57903">
    <property type="entry name" value="FYVE/PHD zinc finger"/>
    <property type="match status" value="1"/>
</dbReference>
<dbReference type="SMART" id="SM00249">
    <property type="entry name" value="PHD"/>
    <property type="match status" value="1"/>
</dbReference>
<dbReference type="Gene3D" id="3.30.40.10">
    <property type="entry name" value="Zinc/RING finger domain, C3HC4 (zinc finger)"/>
    <property type="match status" value="1"/>
</dbReference>
<dbReference type="InterPro" id="IPR019786">
    <property type="entry name" value="Zinc_finger_PHD-type_CS"/>
</dbReference>
<dbReference type="KEGG" id="sla:SERLADRAFT_432100"/>
<keyword evidence="5" id="KW-0539">Nucleus</keyword>
<dbReference type="OrthoDB" id="436852at2759"/>
<evidence type="ECO:0000256" key="3">
    <source>
        <dbReference type="ARBA" id="ARBA00022771"/>
    </source>
</evidence>
<feature type="domain" description="PHD-type" evidence="8">
    <location>
        <begin position="441"/>
        <end position="492"/>
    </location>
</feature>
<evidence type="ECO:0000259" key="8">
    <source>
        <dbReference type="PROSITE" id="PS50016"/>
    </source>
</evidence>
<dbReference type="Proteomes" id="UP000008064">
    <property type="component" value="Unassembled WGS sequence"/>
</dbReference>
<feature type="compositionally biased region" description="Basic and acidic residues" evidence="7">
    <location>
        <begin position="66"/>
        <end position="76"/>
    </location>
</feature>
<dbReference type="InterPro" id="IPR001965">
    <property type="entry name" value="Znf_PHD"/>
</dbReference>
<organism>
    <name type="scientific">Serpula lacrymans var. lacrymans (strain S7.9)</name>
    <name type="common">Dry rot fungus</name>
    <dbReference type="NCBI Taxonomy" id="578457"/>
    <lineage>
        <taxon>Eukaryota</taxon>
        <taxon>Fungi</taxon>
        <taxon>Dikarya</taxon>
        <taxon>Basidiomycota</taxon>
        <taxon>Agaricomycotina</taxon>
        <taxon>Agaricomycetes</taxon>
        <taxon>Agaricomycetidae</taxon>
        <taxon>Boletales</taxon>
        <taxon>Coniophorineae</taxon>
        <taxon>Serpulaceae</taxon>
        <taxon>Serpula</taxon>
    </lineage>
</organism>
<feature type="region of interest" description="Disordered" evidence="7">
    <location>
        <begin position="66"/>
        <end position="131"/>
    </location>
</feature>
<dbReference type="PROSITE" id="PS50016">
    <property type="entry name" value="ZF_PHD_2"/>
    <property type="match status" value="1"/>
</dbReference>
<gene>
    <name evidence="9" type="ORF">SERLADRAFT_432100</name>
</gene>
<dbReference type="Pfam" id="PF00628">
    <property type="entry name" value="PHD"/>
    <property type="match status" value="1"/>
</dbReference>
<dbReference type="InterPro" id="IPR011011">
    <property type="entry name" value="Znf_FYVE_PHD"/>
</dbReference>
<dbReference type="InterPro" id="IPR013083">
    <property type="entry name" value="Znf_RING/FYVE/PHD"/>
</dbReference>
<comment type="subcellular location">
    <subcellularLocation>
        <location evidence="1">Nucleus</location>
    </subcellularLocation>
</comment>
<dbReference type="AlphaFoldDB" id="F8NE02"/>
<dbReference type="PROSITE" id="PS01359">
    <property type="entry name" value="ZF_PHD_1"/>
    <property type="match status" value="1"/>
</dbReference>
<feature type="compositionally biased region" description="Low complexity" evidence="7">
    <location>
        <begin position="115"/>
        <end position="127"/>
    </location>
</feature>
<dbReference type="GO" id="GO:0045893">
    <property type="term" value="P:positive regulation of DNA-templated transcription"/>
    <property type="evidence" value="ECO:0007669"/>
    <property type="project" value="TreeGrafter"/>
</dbReference>
<evidence type="ECO:0000256" key="2">
    <source>
        <dbReference type="ARBA" id="ARBA00022723"/>
    </source>
</evidence>
<evidence type="ECO:0000256" key="4">
    <source>
        <dbReference type="ARBA" id="ARBA00022833"/>
    </source>
</evidence>
<dbReference type="RefSeq" id="XP_007312414.1">
    <property type="nucleotide sequence ID" value="XM_007312352.1"/>
</dbReference>
<keyword evidence="2" id="KW-0479">Metal-binding</keyword>
<accession>F8NE02</accession>
<evidence type="ECO:0000256" key="1">
    <source>
        <dbReference type="ARBA" id="ARBA00004123"/>
    </source>
</evidence>
<dbReference type="GO" id="GO:0008270">
    <property type="term" value="F:zinc ion binding"/>
    <property type="evidence" value="ECO:0007669"/>
    <property type="project" value="UniProtKB-KW"/>
</dbReference>
<dbReference type="GeneID" id="18813918"/>
<evidence type="ECO:0000313" key="9">
    <source>
        <dbReference type="EMBL" id="EGO30530.1"/>
    </source>
</evidence>
<dbReference type="GO" id="GO:0048188">
    <property type="term" value="C:Set1C/COMPASS complex"/>
    <property type="evidence" value="ECO:0007669"/>
    <property type="project" value="InterPro"/>
</dbReference>
<keyword evidence="4" id="KW-0862">Zinc</keyword>
<dbReference type="InterPro" id="IPR037869">
    <property type="entry name" value="Spp1/CFP1"/>
</dbReference>
<proteinExistence type="predicted"/>
<evidence type="ECO:0000256" key="7">
    <source>
        <dbReference type="SAM" id="MobiDB-lite"/>
    </source>
</evidence>
<dbReference type="HOGENOM" id="CLU_370521_0_0_1"/>
<feature type="compositionally biased region" description="Low complexity" evidence="7">
    <location>
        <begin position="94"/>
        <end position="108"/>
    </location>
</feature>
<sequence>MPRRMDISSLLCEDTSYSTVASVDGTAGNVSDGPSYTHEGALASTILPDQRQHTPTNHLFQLCDKQMKSRDRDDVGRGSPQQHNPSRFKPRSHCPPSLTSTHSSLHSPLLDHVHPSSSEFSNLPSSSNDEQLNALCTAPGCSSNAPLDVESSPAGSIHSLPYPSFMEYQSTFGFNCTTVSSSSVIPFSSINSSPKNVNLEALTRPVPEETSRFSAGLSRGEIFPVLSSLPYKTAAISTCRPASGQDTHPLSFRKLFSESHPKPFLHAMEELVESYALTQDEQRMYSLPPRCLDSTDIRNCGPRNTKSIGHHPAIGIRAAPTSVEFEVEEHMSCFGSFKRSAPTCVTPVSSQPMCRKLDRNVSLPEYGADGCCHQVDNDEKKDSSNACAVLMSNLVYRTTIRRRQWNAKDLSVADNSMDSIGCGVSCDAKTVRDTEDDGDNKLYCICNTRYDEDRIMIACDRCDEWYHSSCVGMTDYEVDLVDQFICPLCIRRNPNLPLGTTYQQRCLFGLDDDDPSSPSACHKPARGVFSKYCSDHCGIKYMEKRLLEWDGKDGRGHKLWDRVRFIAHFEGVSGRLHEGAAAVENLAYGKLKSTAKCIELLSSRLKQVVRDKEITKRDMEVVMWREKLVGLAAKRAEKFDQCGWDQRLCFGEEEWASLGEEALQSYDEEYEDISSKEQHCADDGACDSDAAGNTSRPEWWCSRRIKCDRHVGLVDELDNLLMTVAKSTIKVGKSYALLKYLAKESSIKVYS</sequence>
<dbReference type="InterPro" id="IPR019787">
    <property type="entry name" value="Znf_PHD-finger"/>
</dbReference>
<dbReference type="PANTHER" id="PTHR46174">
    <property type="entry name" value="CXXC-TYPE ZINC FINGER PROTEIN 1"/>
    <property type="match status" value="1"/>
</dbReference>
<dbReference type="PANTHER" id="PTHR46174:SF1">
    <property type="entry name" value="CXXC-TYPE ZINC FINGER PROTEIN 1"/>
    <property type="match status" value="1"/>
</dbReference>
<dbReference type="EMBL" id="GL945428">
    <property type="protein sequence ID" value="EGO30530.1"/>
    <property type="molecule type" value="Genomic_DNA"/>
</dbReference>
<name>F8NE02_SERL9</name>
<evidence type="ECO:0000256" key="6">
    <source>
        <dbReference type="PROSITE-ProRule" id="PRU00146"/>
    </source>
</evidence>
<keyword evidence="3 6" id="KW-0863">Zinc-finger</keyword>
<protein>
    <recommendedName>
        <fullName evidence="8">PHD-type domain-containing protein</fullName>
    </recommendedName>
</protein>
<evidence type="ECO:0000256" key="5">
    <source>
        <dbReference type="ARBA" id="ARBA00023242"/>
    </source>
</evidence>
<reference evidence="9" key="1">
    <citation type="submission" date="2011-04" db="EMBL/GenBank/DDBJ databases">
        <title>Evolution of plant cell wall degrading machinery underlies the functional diversity of forest fungi.</title>
        <authorList>
            <consortium name="US DOE Joint Genome Institute (JGI-PGF)"/>
            <person name="Eastwood D.C."/>
            <person name="Floudas D."/>
            <person name="Binder M."/>
            <person name="Majcherczyk A."/>
            <person name="Schneider P."/>
            <person name="Aerts A."/>
            <person name="Asiegbu F.O."/>
            <person name="Baker S.E."/>
            <person name="Barry K."/>
            <person name="Bendiksby M."/>
            <person name="Blumentritt M."/>
            <person name="Coutinho P.M."/>
            <person name="Cullen D."/>
            <person name="Cullen D."/>
            <person name="Gathman A."/>
            <person name="Goodell B."/>
            <person name="Henrissat B."/>
            <person name="Ihrmark K."/>
            <person name="Kauserud H."/>
            <person name="Kohler A."/>
            <person name="LaButti K."/>
            <person name="Lapidus A."/>
            <person name="Lavin J.L."/>
            <person name="Lee Y.-H."/>
            <person name="Lindquist E."/>
            <person name="Lilly W."/>
            <person name="Lucas S."/>
            <person name="Morin E."/>
            <person name="Murat C."/>
            <person name="Oguiza J.A."/>
            <person name="Park J."/>
            <person name="Pisabarro A.G."/>
            <person name="Riley R."/>
            <person name="Rosling A."/>
            <person name="Salamov A."/>
            <person name="Schmidt O."/>
            <person name="Schmutz J."/>
            <person name="Skrede I."/>
            <person name="Stenlid J."/>
            <person name="Wiebenga A."/>
            <person name="Xie X."/>
            <person name="Kues U."/>
            <person name="Hibbett D.S."/>
            <person name="Hoffmeister D."/>
            <person name="Hogberg N."/>
            <person name="Martin F."/>
            <person name="Grigoriev I.V."/>
            <person name="Watkinson S.C."/>
        </authorList>
    </citation>
    <scope>NUCLEOTIDE SEQUENCE</scope>
    <source>
        <strain evidence="9">S7.9</strain>
    </source>
</reference>